<dbReference type="Proteomes" id="UP001195483">
    <property type="component" value="Unassembled WGS sequence"/>
</dbReference>
<dbReference type="Pfam" id="PF00400">
    <property type="entry name" value="WD40"/>
    <property type="match status" value="2"/>
</dbReference>
<reference evidence="5" key="2">
    <citation type="journal article" date="2021" name="Genome Biol. Evol.">
        <title>Developing a high-quality reference genome for a parasitic bivalve with doubly uniparental inheritance (Bivalvia: Unionida).</title>
        <authorList>
            <person name="Smith C.H."/>
        </authorList>
    </citation>
    <scope>NUCLEOTIDE SEQUENCE</scope>
    <source>
        <strain evidence="5">CHS0354</strain>
        <tissue evidence="5">Mantle</tissue>
    </source>
</reference>
<feature type="signal peptide" evidence="4">
    <location>
        <begin position="1"/>
        <end position="15"/>
    </location>
</feature>
<reference evidence="5" key="1">
    <citation type="journal article" date="2021" name="Genome Biol. Evol.">
        <title>A High-Quality Reference Genome for a Parasitic Bivalve with Doubly Uniparental Inheritance (Bivalvia: Unionida).</title>
        <authorList>
            <person name="Smith C.H."/>
        </authorList>
    </citation>
    <scope>NUCLEOTIDE SEQUENCE</scope>
    <source>
        <strain evidence="5">CHS0354</strain>
    </source>
</reference>
<dbReference type="PROSITE" id="PS50294">
    <property type="entry name" value="WD_REPEATS_REGION"/>
    <property type="match status" value="1"/>
</dbReference>
<feature type="repeat" description="WD" evidence="3">
    <location>
        <begin position="72"/>
        <end position="111"/>
    </location>
</feature>
<dbReference type="SMART" id="SM00320">
    <property type="entry name" value="WD40"/>
    <property type="match status" value="2"/>
</dbReference>
<keyword evidence="2" id="KW-0677">Repeat</keyword>
<organism evidence="5 6">
    <name type="scientific">Potamilus streckersoni</name>
    <dbReference type="NCBI Taxonomy" id="2493646"/>
    <lineage>
        <taxon>Eukaryota</taxon>
        <taxon>Metazoa</taxon>
        <taxon>Spiralia</taxon>
        <taxon>Lophotrochozoa</taxon>
        <taxon>Mollusca</taxon>
        <taxon>Bivalvia</taxon>
        <taxon>Autobranchia</taxon>
        <taxon>Heteroconchia</taxon>
        <taxon>Palaeoheterodonta</taxon>
        <taxon>Unionida</taxon>
        <taxon>Unionoidea</taxon>
        <taxon>Unionidae</taxon>
        <taxon>Ambleminae</taxon>
        <taxon>Lampsilini</taxon>
        <taxon>Potamilus</taxon>
    </lineage>
</organism>
<dbReference type="InterPro" id="IPR036322">
    <property type="entry name" value="WD40_repeat_dom_sf"/>
</dbReference>
<evidence type="ECO:0000256" key="3">
    <source>
        <dbReference type="PROSITE-ProRule" id="PRU00221"/>
    </source>
</evidence>
<evidence type="ECO:0000256" key="2">
    <source>
        <dbReference type="ARBA" id="ARBA00022737"/>
    </source>
</evidence>
<dbReference type="Gene3D" id="2.130.10.10">
    <property type="entry name" value="YVTN repeat-like/Quinoprotein amine dehydrogenase"/>
    <property type="match status" value="1"/>
</dbReference>
<keyword evidence="4" id="KW-0732">Signal</keyword>
<dbReference type="InterPro" id="IPR015943">
    <property type="entry name" value="WD40/YVTN_repeat-like_dom_sf"/>
</dbReference>
<accession>A0AAE0RLW5</accession>
<dbReference type="EMBL" id="JAEAOA010001872">
    <property type="protein sequence ID" value="KAK3575966.1"/>
    <property type="molecule type" value="Genomic_DNA"/>
</dbReference>
<keyword evidence="6" id="KW-1185">Reference proteome</keyword>
<dbReference type="PANTHER" id="PTHR19848:SF8">
    <property type="entry name" value="F-BOX AND WD REPEAT DOMAIN CONTAINING 7"/>
    <property type="match status" value="1"/>
</dbReference>
<gene>
    <name evidence="5" type="ORF">CHS0354_031230</name>
</gene>
<sequence length="154" mass="16945">MVSFLNSSLIISITALNTKCSVSERTTDENVFSRLTGSAVTSPNALKRGAIVPATSRMNTTRSSPLMCSHVAEGHTKAVLSVCASEDWLFTGSKDRTAKAWDIQTGKEFMSFAGHPNNVTVVKYCQSRRLLFTVCQSYISVWDLREKSSKCIKL</sequence>
<protein>
    <submittedName>
        <fullName evidence="5">Uncharacterized protein</fullName>
    </submittedName>
</protein>
<dbReference type="InterPro" id="IPR001680">
    <property type="entry name" value="WD40_rpt"/>
</dbReference>
<feature type="chain" id="PRO_5042249440" evidence="4">
    <location>
        <begin position="16"/>
        <end position="154"/>
    </location>
</feature>
<dbReference type="PANTHER" id="PTHR19848">
    <property type="entry name" value="WD40 REPEAT PROTEIN"/>
    <property type="match status" value="1"/>
</dbReference>
<dbReference type="PROSITE" id="PS50082">
    <property type="entry name" value="WD_REPEATS_2"/>
    <property type="match status" value="1"/>
</dbReference>
<dbReference type="AlphaFoldDB" id="A0AAE0RLW5"/>
<evidence type="ECO:0000313" key="5">
    <source>
        <dbReference type="EMBL" id="KAK3575966.1"/>
    </source>
</evidence>
<keyword evidence="1 3" id="KW-0853">WD repeat</keyword>
<evidence type="ECO:0000256" key="1">
    <source>
        <dbReference type="ARBA" id="ARBA00022574"/>
    </source>
</evidence>
<dbReference type="InterPro" id="IPR019775">
    <property type="entry name" value="WD40_repeat_CS"/>
</dbReference>
<proteinExistence type="predicted"/>
<evidence type="ECO:0000256" key="4">
    <source>
        <dbReference type="SAM" id="SignalP"/>
    </source>
</evidence>
<comment type="caution">
    <text evidence="5">The sequence shown here is derived from an EMBL/GenBank/DDBJ whole genome shotgun (WGS) entry which is preliminary data.</text>
</comment>
<dbReference type="SUPFAM" id="SSF50978">
    <property type="entry name" value="WD40 repeat-like"/>
    <property type="match status" value="1"/>
</dbReference>
<name>A0AAE0RLW5_9BIVA</name>
<evidence type="ECO:0000313" key="6">
    <source>
        <dbReference type="Proteomes" id="UP001195483"/>
    </source>
</evidence>
<dbReference type="PROSITE" id="PS00678">
    <property type="entry name" value="WD_REPEATS_1"/>
    <property type="match status" value="1"/>
</dbReference>
<reference evidence="5" key="3">
    <citation type="submission" date="2023-05" db="EMBL/GenBank/DDBJ databases">
        <authorList>
            <person name="Smith C.H."/>
        </authorList>
    </citation>
    <scope>NUCLEOTIDE SEQUENCE</scope>
    <source>
        <strain evidence="5">CHS0354</strain>
        <tissue evidence="5">Mantle</tissue>
    </source>
</reference>